<dbReference type="Pfam" id="PF05990">
    <property type="entry name" value="DUF900"/>
    <property type="match status" value="1"/>
</dbReference>
<dbReference type="InterPro" id="IPR029058">
    <property type="entry name" value="AB_hydrolase_fold"/>
</dbReference>
<dbReference type="Proteomes" id="UP000002417">
    <property type="component" value="Plasmid pXAUT01"/>
</dbReference>
<dbReference type="EMBL" id="CP000782">
    <property type="protein sequence ID" value="ABS70125.1"/>
    <property type="molecule type" value="Genomic_DNA"/>
</dbReference>
<evidence type="ECO:0008006" key="3">
    <source>
        <dbReference type="Google" id="ProtNLM"/>
    </source>
</evidence>
<dbReference type="Gene3D" id="3.40.50.1820">
    <property type="entry name" value="alpha/beta hydrolase"/>
    <property type="match status" value="1"/>
</dbReference>
<reference evidence="1 2" key="1">
    <citation type="submission" date="2007-07" db="EMBL/GenBank/DDBJ databases">
        <title>Complete sequence of plasmid pXAUT01 of Xanthobacter autotrophicus Py2.</title>
        <authorList>
            <consortium name="US DOE Joint Genome Institute"/>
            <person name="Copeland A."/>
            <person name="Lucas S."/>
            <person name="Lapidus A."/>
            <person name="Barry K."/>
            <person name="Glavina del Rio T."/>
            <person name="Hammon N."/>
            <person name="Israni S."/>
            <person name="Dalin E."/>
            <person name="Tice H."/>
            <person name="Pitluck S."/>
            <person name="Sims D."/>
            <person name="Brettin T."/>
            <person name="Bruce D."/>
            <person name="Detter J.C."/>
            <person name="Han C."/>
            <person name="Tapia R."/>
            <person name="Brainard J."/>
            <person name="Schmutz J."/>
            <person name="Larimer F."/>
            <person name="Land M."/>
            <person name="Hauser L."/>
            <person name="Kyrpides N."/>
            <person name="Kim E."/>
            <person name="Ensigns S.A."/>
            <person name="Richardson P."/>
        </authorList>
    </citation>
    <scope>NUCLEOTIDE SEQUENCE [LARGE SCALE GENOMIC DNA]</scope>
    <source>
        <strain evidence="2">ATCC BAA-1158 / Py2</strain>
        <plasmid evidence="2">Plasmid pXAUT01</plasmid>
    </source>
</reference>
<evidence type="ECO:0000313" key="1">
    <source>
        <dbReference type="EMBL" id="ABS70125.1"/>
    </source>
</evidence>
<protein>
    <recommendedName>
        <fullName evidence="3">Alpha/beta fold hydrolase</fullName>
    </recommendedName>
</protein>
<organism evidence="1 2">
    <name type="scientific">Xanthobacter autotrophicus (strain ATCC BAA-1158 / Py2)</name>
    <dbReference type="NCBI Taxonomy" id="78245"/>
    <lineage>
        <taxon>Bacteria</taxon>
        <taxon>Pseudomonadati</taxon>
        <taxon>Pseudomonadota</taxon>
        <taxon>Alphaproteobacteria</taxon>
        <taxon>Hyphomicrobiales</taxon>
        <taxon>Xanthobacteraceae</taxon>
        <taxon>Xanthobacter</taxon>
    </lineage>
</organism>
<sequence length="387" mass="40861">MEPGGNARPESSRFVSATKRLALLLALTLIAGCAPHPGPEVLTPTFASVPGARVVTVYVATTRARGAPESNNFTTGRAAALNFAAFRISVPPGHRPGEIEWPQGPANPATSFATVEQITLDRTTFERRVAAAGRATGGRKVGVYVHGYNRSFQESLFRLAQMTADADISGVPILFAWPSEAKVTSYVADKEAVTYSRDGLADLLTLLVRDRGNERITVLAHSMGAWLTMEALRQLRLAGKGAVIGRLDVVLAAPDIDVDVFRAQLAVIGPLSPPMVVLVSRDDVALKVSSQIGGERLRVGALDVDDPRVQEAAVRANVEIVDISSLTTSDPLKHDRYASLAGLYPRLAATRGDGAGGDLRRAGAFVFNTVGATLSSPFTLAGGALAD</sequence>
<dbReference type="OrthoDB" id="9797755at2"/>
<proteinExistence type="predicted"/>
<evidence type="ECO:0000313" key="2">
    <source>
        <dbReference type="Proteomes" id="UP000002417"/>
    </source>
</evidence>
<keyword evidence="1" id="KW-0614">Plasmid</keyword>
<accession>A7IQ29</accession>
<dbReference type="PANTHER" id="PTHR36513:SF1">
    <property type="entry name" value="TRANSMEMBRANE PROTEIN"/>
    <property type="match status" value="1"/>
</dbReference>
<dbReference type="KEGG" id="xau:Xaut_4919"/>
<dbReference type="InterPro" id="IPR010297">
    <property type="entry name" value="DUF900_hydrolase"/>
</dbReference>
<geneLocation type="plasmid" evidence="1 2">
    <name>pXAUT01</name>
</geneLocation>
<dbReference type="PIRSF" id="PIRSF033909">
    <property type="entry name" value="UCP033909"/>
    <property type="match status" value="1"/>
</dbReference>
<dbReference type="SUPFAM" id="SSF53474">
    <property type="entry name" value="alpha/beta-Hydrolases"/>
    <property type="match status" value="1"/>
</dbReference>
<dbReference type="InterPro" id="IPR014586">
    <property type="entry name" value="UCP033909"/>
</dbReference>
<keyword evidence="2" id="KW-1185">Reference proteome</keyword>
<dbReference type="AlphaFoldDB" id="A7IQ29"/>
<dbReference type="HOGENOM" id="CLU_030170_0_0_5"/>
<dbReference type="PANTHER" id="PTHR36513">
    <property type="entry name" value="ABC TRANSMEMBRANE TYPE-1 DOMAIN-CONTAINING PROTEIN"/>
    <property type="match status" value="1"/>
</dbReference>
<dbReference type="ESTHER" id="xanp2-a7iq29">
    <property type="family name" value="Duf_900"/>
</dbReference>
<dbReference type="eggNOG" id="COG4782">
    <property type="taxonomic scope" value="Bacteria"/>
</dbReference>
<dbReference type="PhylomeDB" id="A7IQ29"/>
<gene>
    <name evidence="1" type="ordered locus">Xaut_4919</name>
</gene>
<name>A7IQ29_XANP2</name>